<dbReference type="PROSITE" id="PS00012">
    <property type="entry name" value="PHOSPHOPANTETHEINE"/>
    <property type="match status" value="1"/>
</dbReference>
<organism evidence="8">
    <name type="scientific">Pyrenophora teres f. teres (strain 0-1)</name>
    <name type="common">Barley net blotch fungus</name>
    <name type="synonym">Drechslera teres f. teres</name>
    <dbReference type="NCBI Taxonomy" id="861557"/>
    <lineage>
        <taxon>Eukaryota</taxon>
        <taxon>Fungi</taxon>
        <taxon>Dikarya</taxon>
        <taxon>Ascomycota</taxon>
        <taxon>Pezizomycotina</taxon>
        <taxon>Dothideomycetes</taxon>
        <taxon>Pleosporomycetidae</taxon>
        <taxon>Pleosporales</taxon>
        <taxon>Pleosporineae</taxon>
        <taxon>Pleosporaceae</taxon>
        <taxon>Pyrenophora</taxon>
    </lineage>
</organism>
<dbReference type="SUPFAM" id="SSF51735">
    <property type="entry name" value="NAD(P)-binding Rossmann-fold domains"/>
    <property type="match status" value="1"/>
</dbReference>
<dbReference type="InterPro" id="IPR009081">
    <property type="entry name" value="PP-bd_ACP"/>
</dbReference>
<keyword evidence="2" id="KW-0597">Phosphoprotein</keyword>
<dbReference type="InterPro" id="IPR013968">
    <property type="entry name" value="PKS_KR"/>
</dbReference>
<dbReference type="OrthoDB" id="3797266at2759"/>
<keyword evidence="1" id="KW-0596">Phosphopantetheine</keyword>
<dbReference type="Gene3D" id="1.10.1200.10">
    <property type="entry name" value="ACP-like"/>
    <property type="match status" value="1"/>
</dbReference>
<dbReference type="GO" id="GO:0044550">
    <property type="term" value="P:secondary metabolite biosynthetic process"/>
    <property type="evidence" value="ECO:0007669"/>
    <property type="project" value="TreeGrafter"/>
</dbReference>
<dbReference type="PANTHER" id="PTHR43775">
    <property type="entry name" value="FATTY ACID SYNTHASE"/>
    <property type="match status" value="1"/>
</dbReference>
<dbReference type="eggNOG" id="KOG1202">
    <property type="taxonomic scope" value="Eukaryota"/>
</dbReference>
<evidence type="ECO:0000256" key="5">
    <source>
        <dbReference type="SAM" id="SignalP"/>
    </source>
</evidence>
<dbReference type="InterPro" id="IPR036291">
    <property type="entry name" value="NAD(P)-bd_dom_sf"/>
</dbReference>
<keyword evidence="4" id="KW-0511">Multifunctional enzyme</keyword>
<evidence type="ECO:0000313" key="7">
    <source>
        <dbReference type="EMBL" id="EFQ85383.1"/>
    </source>
</evidence>
<sequence>MELHKALSSITLDFFVLFSSGSGISGQHGQANYNAANTFIDTFVHFRHAQGLPAAVVDIGVMDDIGTVARSEQMVDIFRNAGHTFLREQDLLNGLSIAVVSQQASPRSQLILGVSTDKALSDPTNRTIWKRDVRMGVAHQFERVSQIDANTGPAFQNEHAAVQALAKNHPEKLMEEDTLMAIARSIGSALSGLLVRPFNDFMLADPLDALGLDSVVAIELVSWLQRSFRVGFMTLEIIQCSSLLNLAEQVARRLVPN</sequence>
<dbReference type="HOGENOM" id="CLU_000022_38_1_1"/>
<keyword evidence="3" id="KW-0808">Transferase</keyword>
<evidence type="ECO:0000256" key="4">
    <source>
        <dbReference type="ARBA" id="ARBA00023268"/>
    </source>
</evidence>
<dbReference type="Proteomes" id="UP000001067">
    <property type="component" value="Unassembled WGS sequence"/>
</dbReference>
<dbReference type="PANTHER" id="PTHR43775:SF49">
    <property type="entry name" value="SYNTHASE, PUTATIVE (JCVI)-RELATED"/>
    <property type="match status" value="1"/>
</dbReference>
<reference evidence="7 8" key="1">
    <citation type="journal article" date="2010" name="Genome Biol.">
        <title>A first genome assembly of the barley fungal pathogen Pyrenophora teres f. teres.</title>
        <authorList>
            <person name="Ellwood S.R."/>
            <person name="Liu Z."/>
            <person name="Syme R.A."/>
            <person name="Lai Z."/>
            <person name="Hane J.K."/>
            <person name="Keiper F."/>
            <person name="Moffat C.S."/>
            <person name="Oliver R.P."/>
            <person name="Friesen T.L."/>
        </authorList>
    </citation>
    <scope>NUCLEOTIDE SEQUENCE [LARGE SCALE GENOMIC DNA]</scope>
    <source>
        <strain evidence="7 8">0-1</strain>
    </source>
</reference>
<dbReference type="InterPro" id="IPR036736">
    <property type="entry name" value="ACP-like_sf"/>
</dbReference>
<dbReference type="InterPro" id="IPR050091">
    <property type="entry name" value="PKS_NRPS_Biosynth_Enz"/>
</dbReference>
<dbReference type="PROSITE" id="PS50075">
    <property type="entry name" value="CARRIER"/>
    <property type="match status" value="1"/>
</dbReference>
<protein>
    <recommendedName>
        <fullName evidence="6">Carrier domain-containing protein</fullName>
    </recommendedName>
</protein>
<feature type="chain" id="PRO_5003181952" description="Carrier domain-containing protein" evidence="5">
    <location>
        <begin position="27"/>
        <end position="257"/>
    </location>
</feature>
<dbReference type="InterPro" id="IPR006162">
    <property type="entry name" value="Ppantetheine_attach_site"/>
</dbReference>
<dbReference type="AlphaFoldDB" id="E3S9G5"/>
<dbReference type="GO" id="GO:0006633">
    <property type="term" value="P:fatty acid biosynthetic process"/>
    <property type="evidence" value="ECO:0007669"/>
    <property type="project" value="TreeGrafter"/>
</dbReference>
<dbReference type="Pfam" id="PF08659">
    <property type="entry name" value="KR"/>
    <property type="match status" value="1"/>
</dbReference>
<accession>E3S9G5</accession>
<dbReference type="GO" id="GO:0004312">
    <property type="term" value="F:fatty acid synthase activity"/>
    <property type="evidence" value="ECO:0007669"/>
    <property type="project" value="TreeGrafter"/>
</dbReference>
<feature type="signal peptide" evidence="5">
    <location>
        <begin position="1"/>
        <end position="26"/>
    </location>
</feature>
<dbReference type="STRING" id="861557.E3S9G5"/>
<dbReference type="KEGG" id="pte:PTT_19682"/>
<evidence type="ECO:0000313" key="8">
    <source>
        <dbReference type="Proteomes" id="UP000001067"/>
    </source>
</evidence>
<dbReference type="Gene3D" id="3.40.50.720">
    <property type="entry name" value="NAD(P)-binding Rossmann-like Domain"/>
    <property type="match status" value="1"/>
</dbReference>
<gene>
    <name evidence="7" type="ORF">PTT_19682</name>
</gene>
<proteinExistence type="predicted"/>
<keyword evidence="8" id="KW-1185">Reference proteome</keyword>
<evidence type="ECO:0000256" key="2">
    <source>
        <dbReference type="ARBA" id="ARBA00022553"/>
    </source>
</evidence>
<evidence type="ECO:0000256" key="1">
    <source>
        <dbReference type="ARBA" id="ARBA00022450"/>
    </source>
</evidence>
<evidence type="ECO:0000256" key="3">
    <source>
        <dbReference type="ARBA" id="ARBA00022679"/>
    </source>
</evidence>
<evidence type="ECO:0000259" key="6">
    <source>
        <dbReference type="PROSITE" id="PS50075"/>
    </source>
</evidence>
<dbReference type="SUPFAM" id="SSF47336">
    <property type="entry name" value="ACP-like"/>
    <property type="match status" value="1"/>
</dbReference>
<feature type="domain" description="Carrier" evidence="6">
    <location>
        <begin position="177"/>
        <end position="254"/>
    </location>
</feature>
<name>E3S9G5_PYRTT</name>
<keyword evidence="5" id="KW-0732">Signal</keyword>
<dbReference type="EMBL" id="GL537909">
    <property type="protein sequence ID" value="EFQ85383.1"/>
    <property type="molecule type" value="Genomic_DNA"/>
</dbReference>
<dbReference type="Pfam" id="PF00550">
    <property type="entry name" value="PP-binding"/>
    <property type="match status" value="1"/>
</dbReference>